<dbReference type="EMBL" id="RWJN01000003">
    <property type="protein sequence ID" value="TCD71747.1"/>
    <property type="molecule type" value="Genomic_DNA"/>
</dbReference>
<evidence type="ECO:0000313" key="1">
    <source>
        <dbReference type="EMBL" id="TCD71747.1"/>
    </source>
</evidence>
<proteinExistence type="predicted"/>
<comment type="caution">
    <text evidence="1">The sequence shown here is derived from an EMBL/GenBank/DDBJ whole genome shotgun (WGS) entry which is preliminary data.</text>
</comment>
<evidence type="ECO:0000313" key="2">
    <source>
        <dbReference type="Proteomes" id="UP000292702"/>
    </source>
</evidence>
<dbReference type="AlphaFoldDB" id="A0A4V2MXW4"/>
<accession>A0A4V2MXW4</accession>
<evidence type="ECO:0008006" key="3">
    <source>
        <dbReference type="Google" id="ProtNLM"/>
    </source>
</evidence>
<keyword evidence="2" id="KW-1185">Reference proteome</keyword>
<gene>
    <name evidence="1" type="ORF">EIP91_005513</name>
</gene>
<reference evidence="1 2" key="1">
    <citation type="submission" date="2018-11" db="EMBL/GenBank/DDBJ databases">
        <title>Genome assembly of Steccherinum ochraceum LE-BIN_3174, the white-rot fungus of the Steccherinaceae family (The Residual Polyporoid clade, Polyporales, Basidiomycota).</title>
        <authorList>
            <person name="Fedorova T.V."/>
            <person name="Glazunova O.A."/>
            <person name="Landesman E.O."/>
            <person name="Moiseenko K.V."/>
            <person name="Psurtseva N.V."/>
            <person name="Savinova O.S."/>
            <person name="Shakhova N.V."/>
            <person name="Tyazhelova T.V."/>
            <person name="Vasina D.V."/>
        </authorList>
    </citation>
    <scope>NUCLEOTIDE SEQUENCE [LARGE SCALE GENOMIC DNA]</scope>
    <source>
        <strain evidence="1 2">LE-BIN_3174</strain>
    </source>
</reference>
<organism evidence="1 2">
    <name type="scientific">Steccherinum ochraceum</name>
    <dbReference type="NCBI Taxonomy" id="92696"/>
    <lineage>
        <taxon>Eukaryota</taxon>
        <taxon>Fungi</taxon>
        <taxon>Dikarya</taxon>
        <taxon>Basidiomycota</taxon>
        <taxon>Agaricomycotina</taxon>
        <taxon>Agaricomycetes</taxon>
        <taxon>Polyporales</taxon>
        <taxon>Steccherinaceae</taxon>
        <taxon>Steccherinum</taxon>
    </lineage>
</organism>
<name>A0A4V2MXW4_9APHY</name>
<protein>
    <recommendedName>
        <fullName evidence="3">F-box domain-containing protein</fullName>
    </recommendedName>
</protein>
<dbReference type="Proteomes" id="UP000292702">
    <property type="component" value="Unassembled WGS sequence"/>
</dbReference>
<sequence>MPRLRSADVFTYRISWAHPIFQPSLVSLCLHLIDSFEESSSAALSILNGMPRLERLVIEGSFPASDTSAPATDHVILPRLKLLQLDTGFRDWLRLDRQLDIPPNAVASAAIVDYDRQDEAYALISAAIVAKLEKLAARSKMHVRGLALVTSRTSFCDYELHFIMESPTVTGFVNGDVQPHFRIGLGDNRLGNLDLVGLIPLLPLDNVTILFLQDLFNGRRELQQYLATIQPPDVLQNITTLLYSTTYGLDPTKPSPYKAYLIHALTHRTQTGLPLKHLVLSRCIRLCGQDVDLMRETMDKLGCQLEWDGVELARVERGHLFSDTEMDMSGEERDEAFVLDS</sequence>